<sequence>MPSKQKSMPYPWEMIVDANRTGSVGDIDLILLEAFELSTEAYDTCVASVREKATVGNKVDRLQYLIDEGHIDVDKKLVQLVYRDDDMVRWCLDDGAIVDDTDKTMLADVASFGSIDTLRLLHEHGASISESTLNNAAWRGRPEMVAFLIDHVGIDINKAYAGKHEPLLRNQTALCSAAISPLADGVGEVAKALLEPRADPYHEDSNALEEATNSVVIDVFHEWKHNLEEPKTKTRKTTHRTNFTASKTIP</sequence>
<dbReference type="Gene3D" id="1.25.40.20">
    <property type="entry name" value="Ankyrin repeat-containing domain"/>
    <property type="match status" value="1"/>
</dbReference>
<dbReference type="HOGENOM" id="CLU_1111196_0_0_1"/>
<reference evidence="2 3" key="1">
    <citation type="journal article" date="2014" name="BMC Genomics">
        <title>Genome sequencing of four Aureobasidium pullulans varieties: biotechnological potential, stress tolerance, and description of new species.</title>
        <authorList>
            <person name="Gostin Ar C."/>
            <person name="Ohm R.A."/>
            <person name="Kogej T."/>
            <person name="Sonjak S."/>
            <person name="Turk M."/>
            <person name="Zajc J."/>
            <person name="Zalar P."/>
            <person name="Grube M."/>
            <person name="Sun H."/>
            <person name="Han J."/>
            <person name="Sharma A."/>
            <person name="Chiniquy J."/>
            <person name="Ngan C.Y."/>
            <person name="Lipzen A."/>
            <person name="Barry K."/>
            <person name="Grigoriev I.V."/>
            <person name="Gunde-Cimerman N."/>
        </authorList>
    </citation>
    <scope>NUCLEOTIDE SEQUENCE [LARGE SCALE GENOMIC DNA]</scope>
    <source>
        <strain evidence="2 3">EXF-2481</strain>
    </source>
</reference>
<dbReference type="GeneID" id="25370551"/>
<dbReference type="InParanoid" id="A0A074YNT0"/>
<dbReference type="Proteomes" id="UP000030641">
    <property type="component" value="Unassembled WGS sequence"/>
</dbReference>
<evidence type="ECO:0000256" key="1">
    <source>
        <dbReference type="SAM" id="MobiDB-lite"/>
    </source>
</evidence>
<dbReference type="EMBL" id="KL584758">
    <property type="protein sequence ID" value="KEQ95717.1"/>
    <property type="molecule type" value="Genomic_DNA"/>
</dbReference>
<name>A0A074YNT0_AURSE</name>
<gene>
    <name evidence="2" type="ORF">AUEXF2481DRAFT_684151</name>
</gene>
<dbReference type="SUPFAM" id="SSF48403">
    <property type="entry name" value="Ankyrin repeat"/>
    <property type="match status" value="1"/>
</dbReference>
<dbReference type="RefSeq" id="XP_013344349.1">
    <property type="nucleotide sequence ID" value="XM_013488895.1"/>
</dbReference>
<organism evidence="2 3">
    <name type="scientific">Aureobasidium subglaciale (strain EXF-2481)</name>
    <name type="common">Aureobasidium pullulans var. subglaciale</name>
    <dbReference type="NCBI Taxonomy" id="1043005"/>
    <lineage>
        <taxon>Eukaryota</taxon>
        <taxon>Fungi</taxon>
        <taxon>Dikarya</taxon>
        <taxon>Ascomycota</taxon>
        <taxon>Pezizomycotina</taxon>
        <taxon>Dothideomycetes</taxon>
        <taxon>Dothideomycetidae</taxon>
        <taxon>Dothideales</taxon>
        <taxon>Saccotheciaceae</taxon>
        <taxon>Aureobasidium</taxon>
    </lineage>
</organism>
<evidence type="ECO:0008006" key="4">
    <source>
        <dbReference type="Google" id="ProtNLM"/>
    </source>
</evidence>
<keyword evidence="3" id="KW-1185">Reference proteome</keyword>
<feature type="region of interest" description="Disordered" evidence="1">
    <location>
        <begin position="231"/>
        <end position="250"/>
    </location>
</feature>
<dbReference type="InterPro" id="IPR036770">
    <property type="entry name" value="Ankyrin_rpt-contain_sf"/>
</dbReference>
<dbReference type="AlphaFoldDB" id="A0A074YNT0"/>
<dbReference type="Pfam" id="PF13637">
    <property type="entry name" value="Ank_4"/>
    <property type="match status" value="1"/>
</dbReference>
<evidence type="ECO:0000313" key="3">
    <source>
        <dbReference type="Proteomes" id="UP000030641"/>
    </source>
</evidence>
<dbReference type="InterPro" id="IPR002110">
    <property type="entry name" value="Ankyrin_rpt"/>
</dbReference>
<accession>A0A074YNT0</accession>
<protein>
    <recommendedName>
        <fullName evidence="4">Ankyrin repeat protein</fullName>
    </recommendedName>
</protein>
<proteinExistence type="predicted"/>
<dbReference type="STRING" id="1043005.A0A074YNT0"/>
<evidence type="ECO:0000313" key="2">
    <source>
        <dbReference type="EMBL" id="KEQ95717.1"/>
    </source>
</evidence>
<dbReference type="OrthoDB" id="426293at2759"/>